<dbReference type="RefSeq" id="YP_002790761.1">
    <property type="nucleotide sequence ID" value="NC_012530.1"/>
</dbReference>
<dbReference type="Proteomes" id="UP000001878">
    <property type="component" value="Segment"/>
</dbReference>
<accession>C1KFJ2</accession>
<proteinExistence type="predicted"/>
<gene>
    <name evidence="1" type="ORF">lb338_phage_82</name>
</gene>
<reference evidence="1 2" key="1">
    <citation type="journal article" date="2009" name="Gene">
        <title>Genome of a virulent bacteriophage Lb338-1 that lyses the probiotic Lactobacillus paracasei cheese strain.</title>
        <authorList>
            <person name="Alemayehu D."/>
            <person name="Ross R.P."/>
            <person name="O'Sullivan O."/>
            <person name="Coffey A."/>
            <person name="Stanton C."/>
            <person name="Fitzgerald G.F."/>
            <person name="McAuliffe O."/>
        </authorList>
    </citation>
    <scope>NUCLEOTIDE SEQUENCE [LARGE SCALE GENOMIC DNA]</scope>
    <source>
        <strain evidence="1">Lb338-1</strain>
    </source>
</reference>
<dbReference type="EMBL" id="FJ822135">
    <property type="protein sequence ID" value="ACO37003.1"/>
    <property type="molecule type" value="Genomic_DNA"/>
</dbReference>
<sequence>MKKPKRMPKKVYKSRYYKQSPLEKFSEVLYLFRNDRTNLIYVLAYDPGKEFVNKVSQDYNYSTDLNYATKVKHGYYSEFRLKFIKPDSTYYNFDYSDDMDRLVRYKPKNKERKLSKEFLSSHSVKYSKEITKQLIKSNCDSYGELKVYNWLIDNHIKFLNQEKGHLGCYSPRSGVRLPYDFEVPSLKLVIEVQGIQHYKVTKLMNNTQTKLDKQKARDNYKRNFAEINGYHELELTYRDMEKDSRWQSKLLPILEKYKVSNHIS</sequence>
<keyword evidence="2" id="KW-1185">Reference proteome</keyword>
<protein>
    <recommendedName>
        <fullName evidence="3">DUF559 domain-containing protein</fullName>
    </recommendedName>
</protein>
<dbReference type="Gene3D" id="3.40.960.10">
    <property type="entry name" value="VSR Endonuclease"/>
    <property type="match status" value="1"/>
</dbReference>
<evidence type="ECO:0000313" key="2">
    <source>
        <dbReference type="Proteomes" id="UP000001878"/>
    </source>
</evidence>
<dbReference type="GeneID" id="7750937"/>
<evidence type="ECO:0000313" key="1">
    <source>
        <dbReference type="EMBL" id="ACO37003.1"/>
    </source>
</evidence>
<evidence type="ECO:0008006" key="3">
    <source>
        <dbReference type="Google" id="ProtNLM"/>
    </source>
</evidence>
<organism evidence="1 2">
    <name type="scientific">Lactobacillus phage Lb338-1</name>
    <dbReference type="NCBI Taxonomy" id="2892342"/>
    <lineage>
        <taxon>Viruses</taxon>
        <taxon>Duplodnaviria</taxon>
        <taxon>Heunggongvirae</taxon>
        <taxon>Uroviricota</taxon>
        <taxon>Caudoviricetes</taxon>
        <taxon>Herelleviridae</taxon>
        <taxon>Mooreparkvirus</taxon>
        <taxon>Mooreparkvirus Lb3381</taxon>
    </lineage>
</organism>
<name>C1KFJ2_9CAUD</name>
<dbReference type="KEGG" id="vg:7750937"/>